<dbReference type="CDD" id="cd12912">
    <property type="entry name" value="PDC2_MCP_like"/>
    <property type="match status" value="1"/>
</dbReference>
<feature type="chain" id="PRO_5040451753" description="VWFA domain-containing protein" evidence="16">
    <location>
        <begin position="23"/>
        <end position="1161"/>
    </location>
</feature>
<evidence type="ECO:0000256" key="1">
    <source>
        <dbReference type="ARBA" id="ARBA00004479"/>
    </source>
</evidence>
<evidence type="ECO:0000256" key="7">
    <source>
        <dbReference type="ARBA" id="ARBA00022729"/>
    </source>
</evidence>
<evidence type="ECO:0000256" key="3">
    <source>
        <dbReference type="ARBA" id="ARBA00022568"/>
    </source>
</evidence>
<evidence type="ECO:0000256" key="9">
    <source>
        <dbReference type="ARBA" id="ARBA00022882"/>
    </source>
</evidence>
<dbReference type="InterPro" id="IPR051173">
    <property type="entry name" value="Ca_channel_alpha-2/delta"/>
</dbReference>
<keyword evidence="13" id="KW-1015">Disulfide bond</keyword>
<evidence type="ECO:0000256" key="5">
    <source>
        <dbReference type="ARBA" id="ARBA00022692"/>
    </source>
</evidence>
<keyword evidence="3" id="KW-0109">Calcium transport</keyword>
<dbReference type="Pfam" id="PF08473">
    <property type="entry name" value="VGCC_alpha2"/>
    <property type="match status" value="1"/>
</dbReference>
<dbReference type="GO" id="GO:0005245">
    <property type="term" value="F:voltage-gated calcium channel activity"/>
    <property type="evidence" value="ECO:0007669"/>
    <property type="project" value="TreeGrafter"/>
</dbReference>
<dbReference type="CDD" id="cd01463">
    <property type="entry name" value="vWA_VGCC_like"/>
    <property type="match status" value="1"/>
</dbReference>
<dbReference type="Gene3D" id="3.40.50.410">
    <property type="entry name" value="von Willebrand factor, type A domain"/>
    <property type="match status" value="1"/>
</dbReference>
<evidence type="ECO:0000256" key="10">
    <source>
        <dbReference type="ARBA" id="ARBA00022989"/>
    </source>
</evidence>
<evidence type="ECO:0000256" key="8">
    <source>
        <dbReference type="ARBA" id="ARBA00022837"/>
    </source>
</evidence>
<keyword evidence="15" id="KW-0407">Ion channel</keyword>
<dbReference type="InterPro" id="IPR013680">
    <property type="entry name" value="VDCC_a2/dsu"/>
</dbReference>
<keyword evidence="4" id="KW-0107">Calcium channel</keyword>
<evidence type="ECO:0000256" key="4">
    <source>
        <dbReference type="ARBA" id="ARBA00022673"/>
    </source>
</evidence>
<evidence type="ECO:0000313" key="18">
    <source>
        <dbReference type="EMBL" id="CAH1392783.1"/>
    </source>
</evidence>
<evidence type="ECO:0000256" key="2">
    <source>
        <dbReference type="ARBA" id="ARBA00022448"/>
    </source>
</evidence>
<evidence type="ECO:0000256" key="16">
    <source>
        <dbReference type="SAM" id="SignalP"/>
    </source>
</evidence>
<evidence type="ECO:0000256" key="13">
    <source>
        <dbReference type="ARBA" id="ARBA00023157"/>
    </source>
</evidence>
<sequence length="1161" mass="133331">MNLLWIKLLVLLIPFRDHSCSAKEEETVEKWAAKLGKELWELGSSVTKVPEIRSSYRKLNAQVLPTDGEKILHNIVSNVNRLLKRKMDSVMCLIEGAERLSEDFKDQNQTLIYFSSKFSKLVGVDDEENITNYRMMELEPDYHFYNIYVNTTHSAVHVPTDVFDLGGDVKKSLLWSEELDETFITNFHADPTMSWQYFGSSTGFLRHYPALHWNDSADVFDCRTRFWYIEAATCSKDILILIDSSGSMAGMKRTISQLTVRTLLDTFSNNDFINIFSFNEEITRLVPCFPKDMLVQATPENILLFKEAVKLVNVSDKANFRKALSTAFELMTKYRKQRQCYNDICNQAIILITDSVPENTTEIFQKYNWFENRTRIPVRVFTYLIGKELSNVDEIKNMACLNRGYFGHIKSLEEVRSEVLKYLNVIARPMVLQMVEHPLSWTHSFVDATGNLDTRSSSKEYRFMTSVSGPAFKIPSEKANETVLPELLGVAGTDVLISDIKSLTLPYKIGANGYAFVITNNGYILFHPDLRPIHDGEVKPNYNSIDLTEVELLDDQVTEPRKPHEDILKLREVMVNGTEGSTHGLKIKFHYDDMRRVGVEKRNYFYAPLNNTPFTMGLVLPHSYGNFWVKAGDEILKSRQMGIPVSSFFKGNWRIHPEWVYCDYHRTSERWFNSSEDKLLHFLEKISAPGWEWKDIFSAEDDSESHNCNRRSIDAKEYYCDKELMQLLVFDAKITEVSYKTSKWSAKDRNEEKLVKRYGASLRFVATQSGLTRWQHIPEATETSEPFGDTNNRALEEVWYRSAVLHHQLDSEAFVFSVPFDSGSDDSIKLTATHAIFPKDGGHEAPGSVVGFQIRHAALKSRFMQITSKESNCPECASCKSDTLDCYLIDGNGYVIFSEVNNDTGRFFGEVEGAIMEAMISKNIFRHVVMFDYQATCPNESTILVSAGWNLINPFVSMINLVKWILGRAVWMIIESEIAKFVYSESEEIKDYFDTKDDSVHQVEVTEVPRATKKSKEPKKSTEPCDKTGYLYLLQHLNKKDGYYSPEPVNCSRPFYVKRVPHTNLLLIVVNVLHQSCYRKLSSTMERIEYRHSNNTNSSLSPSSCQKLMLNSLPRRSLSGCFNTHPSESEFYQCSEASSFKPCLLWIIVYCITLLSIKVIL</sequence>
<dbReference type="PROSITE" id="PS50234">
    <property type="entry name" value="VWFA"/>
    <property type="match status" value="1"/>
</dbReference>
<dbReference type="SUPFAM" id="SSF53300">
    <property type="entry name" value="vWA-like"/>
    <property type="match status" value="1"/>
</dbReference>
<dbReference type="FunFam" id="3.30.450.20:FF:000057">
    <property type="entry name" value="Voltage-dependent calcium channel subunit alpha-2/delta-4"/>
    <property type="match status" value="1"/>
</dbReference>
<dbReference type="EMBL" id="OV725078">
    <property type="protein sequence ID" value="CAH1392783.1"/>
    <property type="molecule type" value="Genomic_DNA"/>
</dbReference>
<keyword evidence="11" id="KW-0406">Ion transport</keyword>
<keyword evidence="10" id="KW-1133">Transmembrane helix</keyword>
<dbReference type="PANTHER" id="PTHR10166">
    <property type="entry name" value="VOLTAGE-DEPENDENT CALCIUM CHANNEL SUBUNIT ALPHA-2/DELTA-RELATED"/>
    <property type="match status" value="1"/>
</dbReference>
<keyword evidence="7 16" id="KW-0732">Signal</keyword>
<dbReference type="AlphaFoldDB" id="A0A9P0EAA5"/>
<gene>
    <name evidence="18" type="ORF">NEZAVI_LOCUS3550</name>
</gene>
<keyword evidence="12" id="KW-0472">Membrane</keyword>
<dbReference type="InterPro" id="IPR036465">
    <property type="entry name" value="vWFA_dom_sf"/>
</dbReference>
<dbReference type="GO" id="GO:0046872">
    <property type="term" value="F:metal ion binding"/>
    <property type="evidence" value="ECO:0007669"/>
    <property type="project" value="UniProtKB-KW"/>
</dbReference>
<dbReference type="Gene3D" id="3.30.450.20">
    <property type="entry name" value="PAS domain"/>
    <property type="match status" value="1"/>
</dbReference>
<evidence type="ECO:0000256" key="15">
    <source>
        <dbReference type="ARBA" id="ARBA00023303"/>
    </source>
</evidence>
<evidence type="ECO:0000256" key="12">
    <source>
        <dbReference type="ARBA" id="ARBA00023136"/>
    </source>
</evidence>
<feature type="domain" description="VWFA" evidence="17">
    <location>
        <begin position="237"/>
        <end position="426"/>
    </location>
</feature>
<comment type="subcellular location">
    <subcellularLocation>
        <location evidence="1">Membrane</location>
        <topology evidence="1">Single-pass type I membrane protein</topology>
    </subcellularLocation>
</comment>
<dbReference type="FunFam" id="3.40.50.410:FF:000095">
    <property type="entry name" value="Dihydropyridine-sensitive l-type calcium channel"/>
    <property type="match status" value="1"/>
</dbReference>
<dbReference type="Proteomes" id="UP001152798">
    <property type="component" value="Chromosome 2"/>
</dbReference>
<keyword evidence="9" id="KW-0851">Voltage-gated channel</keyword>
<protein>
    <recommendedName>
        <fullName evidence="17">VWFA domain-containing protein</fullName>
    </recommendedName>
</protein>
<dbReference type="SMART" id="SM00327">
    <property type="entry name" value="VWA"/>
    <property type="match status" value="1"/>
</dbReference>
<dbReference type="PANTHER" id="PTHR10166:SF31">
    <property type="entry name" value="CA[2+] CHANNEL MUSCLE-SPECIFIC ALPHA2_DELTA SUBUNIT, ISOFORM A"/>
    <property type="match status" value="1"/>
</dbReference>
<dbReference type="Pfam" id="PF13768">
    <property type="entry name" value="VWA_3"/>
    <property type="match status" value="1"/>
</dbReference>
<evidence type="ECO:0000256" key="11">
    <source>
        <dbReference type="ARBA" id="ARBA00023065"/>
    </source>
</evidence>
<dbReference type="OrthoDB" id="10054666at2759"/>
<evidence type="ECO:0000259" key="17">
    <source>
        <dbReference type="PROSITE" id="PS50234"/>
    </source>
</evidence>
<keyword evidence="14" id="KW-0325">Glycoprotein</keyword>
<reference evidence="18" key="1">
    <citation type="submission" date="2022-01" db="EMBL/GenBank/DDBJ databases">
        <authorList>
            <person name="King R."/>
        </authorList>
    </citation>
    <scope>NUCLEOTIDE SEQUENCE</scope>
</reference>
<evidence type="ECO:0000313" key="19">
    <source>
        <dbReference type="Proteomes" id="UP001152798"/>
    </source>
</evidence>
<keyword evidence="6" id="KW-0479">Metal-binding</keyword>
<feature type="signal peptide" evidence="16">
    <location>
        <begin position="1"/>
        <end position="22"/>
    </location>
</feature>
<organism evidence="18 19">
    <name type="scientific">Nezara viridula</name>
    <name type="common">Southern green stink bug</name>
    <name type="synonym">Cimex viridulus</name>
    <dbReference type="NCBI Taxonomy" id="85310"/>
    <lineage>
        <taxon>Eukaryota</taxon>
        <taxon>Metazoa</taxon>
        <taxon>Ecdysozoa</taxon>
        <taxon>Arthropoda</taxon>
        <taxon>Hexapoda</taxon>
        <taxon>Insecta</taxon>
        <taxon>Pterygota</taxon>
        <taxon>Neoptera</taxon>
        <taxon>Paraneoptera</taxon>
        <taxon>Hemiptera</taxon>
        <taxon>Heteroptera</taxon>
        <taxon>Panheteroptera</taxon>
        <taxon>Pentatomomorpha</taxon>
        <taxon>Pentatomoidea</taxon>
        <taxon>Pentatomidae</taxon>
        <taxon>Pentatominae</taxon>
        <taxon>Nezara</taxon>
    </lineage>
</organism>
<accession>A0A9P0EAA5</accession>
<proteinExistence type="predicted"/>
<evidence type="ECO:0000256" key="14">
    <source>
        <dbReference type="ARBA" id="ARBA00023180"/>
    </source>
</evidence>
<dbReference type="Pfam" id="PF08399">
    <property type="entry name" value="VWA_N"/>
    <property type="match status" value="1"/>
</dbReference>
<keyword evidence="8" id="KW-0106">Calcium</keyword>
<keyword evidence="19" id="KW-1185">Reference proteome</keyword>
<dbReference type="InterPro" id="IPR013608">
    <property type="entry name" value="VWA_N"/>
</dbReference>
<keyword evidence="5" id="KW-0812">Transmembrane</keyword>
<keyword evidence="2" id="KW-0813">Transport</keyword>
<name>A0A9P0EAA5_NEZVI</name>
<dbReference type="GO" id="GO:0005891">
    <property type="term" value="C:voltage-gated calcium channel complex"/>
    <property type="evidence" value="ECO:0007669"/>
    <property type="project" value="TreeGrafter"/>
</dbReference>
<evidence type="ECO:0000256" key="6">
    <source>
        <dbReference type="ARBA" id="ARBA00022723"/>
    </source>
</evidence>
<dbReference type="InterPro" id="IPR002035">
    <property type="entry name" value="VWF_A"/>
</dbReference>